<accession>A0A1W0E8F6</accession>
<feature type="compositionally biased region" description="Basic and acidic residues" evidence="1">
    <location>
        <begin position="123"/>
        <end position="135"/>
    </location>
</feature>
<feature type="region of interest" description="Disordered" evidence="1">
    <location>
        <begin position="62"/>
        <end position="140"/>
    </location>
</feature>
<evidence type="ECO:0000256" key="1">
    <source>
        <dbReference type="SAM" id="MobiDB-lite"/>
    </source>
</evidence>
<dbReference type="EMBL" id="MNPJ01000008">
    <property type="protein sequence ID" value="OQS55492.1"/>
    <property type="molecule type" value="Genomic_DNA"/>
</dbReference>
<sequence length="315" mass="36336">MYILLIVLDIICRKTKEAEKSNKIEGKKSKLEIQEPSEDQVLKTKSTSTAIKNMKNKLQEIQASQEKIKEEENSTENQKIVRENPKNEVLKDKKAKKNDKMEITSLNNTDNNDKNINNTDNNSDIKDVNDTDNKNNHLNNNIKQANDAHESVIKTLKTMLQGNNISLPDDLPDKDGKKNKSINSKEKENASKKDKEDDGEKIIIVKETKNEKPTEQKENGENKPVEKEKEGNLSDIMFAPTTKTKEEILRKKDSLKLIENQIKFKKIVNQMNVMIEENNEILEKFKENTPLDKEKKEDEARDITKYKVIELTDKS</sequence>
<evidence type="ECO:0000313" key="2">
    <source>
        <dbReference type="EMBL" id="OQS55492.1"/>
    </source>
</evidence>
<name>A0A1W0E8F6_9MICR</name>
<feature type="compositionally biased region" description="Basic and acidic residues" evidence="1">
    <location>
        <begin position="19"/>
        <end position="33"/>
    </location>
</feature>
<feature type="region of interest" description="Disordered" evidence="1">
    <location>
        <begin position="164"/>
        <end position="232"/>
    </location>
</feature>
<organism evidence="2 3">
    <name type="scientific">Ecytonucleospora hepatopenaei</name>
    <dbReference type="NCBI Taxonomy" id="646526"/>
    <lineage>
        <taxon>Eukaryota</taxon>
        <taxon>Fungi</taxon>
        <taxon>Fungi incertae sedis</taxon>
        <taxon>Microsporidia</taxon>
        <taxon>Enterocytozoonidae</taxon>
        <taxon>Ecytonucleospora</taxon>
    </lineage>
</organism>
<keyword evidence="3" id="KW-1185">Reference proteome</keyword>
<dbReference type="OrthoDB" id="2196156at2759"/>
<feature type="region of interest" description="Disordered" evidence="1">
    <location>
        <begin position="19"/>
        <end position="47"/>
    </location>
</feature>
<comment type="caution">
    <text evidence="2">The sequence shown here is derived from an EMBL/GenBank/DDBJ whole genome shotgun (WGS) entry which is preliminary data.</text>
</comment>
<evidence type="ECO:0000313" key="3">
    <source>
        <dbReference type="Proteomes" id="UP000192758"/>
    </source>
</evidence>
<protein>
    <submittedName>
        <fullName evidence="2">Uncharacterized protein</fullName>
    </submittedName>
</protein>
<feature type="compositionally biased region" description="Low complexity" evidence="1">
    <location>
        <begin position="107"/>
        <end position="122"/>
    </location>
</feature>
<feature type="compositionally biased region" description="Basic and acidic residues" evidence="1">
    <location>
        <begin position="79"/>
        <end position="102"/>
    </location>
</feature>
<dbReference type="AlphaFoldDB" id="A0A1W0E8F6"/>
<reference evidence="2 3" key="1">
    <citation type="journal article" date="2017" name="Environ. Microbiol.">
        <title>Decay of the glycolytic pathway and adaptation to intranuclear parasitism within Enterocytozoonidae microsporidia.</title>
        <authorList>
            <person name="Wiredu Boakye D."/>
            <person name="Jaroenlak P."/>
            <person name="Prachumwat A."/>
            <person name="Williams T.A."/>
            <person name="Bateman K.S."/>
            <person name="Itsathitphaisarn O."/>
            <person name="Sritunyalucksana K."/>
            <person name="Paszkiewicz K.H."/>
            <person name="Moore K.A."/>
            <person name="Stentiford G.D."/>
            <person name="Williams B.A."/>
        </authorList>
    </citation>
    <scope>NUCLEOTIDE SEQUENCE [LARGE SCALE GENOMIC DNA]</scope>
    <source>
        <strain evidence="2 3">TH1</strain>
    </source>
</reference>
<gene>
    <name evidence="2" type="ORF">EHP00_1870</name>
</gene>
<dbReference type="Proteomes" id="UP000192758">
    <property type="component" value="Unassembled WGS sequence"/>
</dbReference>
<feature type="compositionally biased region" description="Basic and acidic residues" evidence="1">
    <location>
        <begin position="171"/>
        <end position="232"/>
    </location>
</feature>
<dbReference type="VEuPathDB" id="MicrosporidiaDB:EHP00_1870"/>
<proteinExistence type="predicted"/>